<dbReference type="Proteomes" id="UP000015530">
    <property type="component" value="Unassembled WGS sequence"/>
</dbReference>
<organism evidence="1 2">
    <name type="scientific">Colletotrichum gloeosporioides (strain Cg-14)</name>
    <name type="common">Anthracnose fungus</name>
    <name type="synonym">Glomerella cingulata</name>
    <dbReference type="NCBI Taxonomy" id="1237896"/>
    <lineage>
        <taxon>Eukaryota</taxon>
        <taxon>Fungi</taxon>
        <taxon>Dikarya</taxon>
        <taxon>Ascomycota</taxon>
        <taxon>Pezizomycotina</taxon>
        <taxon>Sordariomycetes</taxon>
        <taxon>Hypocreomycetidae</taxon>
        <taxon>Glomerellales</taxon>
        <taxon>Glomerellaceae</taxon>
        <taxon>Colletotrichum</taxon>
        <taxon>Colletotrichum gloeosporioides species complex</taxon>
    </lineage>
</organism>
<gene>
    <name evidence="1" type="ORF">CGLO_14473</name>
</gene>
<name>T0L4M1_COLGC</name>
<dbReference type="HOGENOM" id="CLU_3439485_0_0_1"/>
<comment type="caution">
    <text evidence="1">The sequence shown here is derived from an EMBL/GenBank/DDBJ whole genome shotgun (WGS) entry which is preliminary data.</text>
</comment>
<dbReference type="EMBL" id="AMYD01003374">
    <property type="protein sequence ID" value="EQB46471.1"/>
    <property type="molecule type" value="Genomic_DNA"/>
</dbReference>
<evidence type="ECO:0000313" key="1">
    <source>
        <dbReference type="EMBL" id="EQB46471.1"/>
    </source>
</evidence>
<evidence type="ECO:0000313" key="2">
    <source>
        <dbReference type="Proteomes" id="UP000015530"/>
    </source>
</evidence>
<accession>T0L4M1</accession>
<proteinExistence type="predicted"/>
<sequence length="8" mass="824">MNLASAFA</sequence>
<reference evidence="2" key="1">
    <citation type="journal article" date="2013" name="Mol. Plant Microbe Interact.">
        <title>Global aspects of pacC regulation of pathogenicity genes in Colletotrichum gloeosporioides as revealed by transcriptome analysis.</title>
        <authorList>
            <person name="Alkan N."/>
            <person name="Meng X."/>
            <person name="Friedlander G."/>
            <person name="Reuveni E."/>
            <person name="Sukno S."/>
            <person name="Sherman A."/>
            <person name="Thon M."/>
            <person name="Fluhr R."/>
            <person name="Prusky D."/>
        </authorList>
    </citation>
    <scope>NUCLEOTIDE SEQUENCE [LARGE SCALE GENOMIC DNA]</scope>
    <source>
        <strain evidence="2">Cg-14</strain>
    </source>
</reference>
<protein>
    <submittedName>
        <fullName evidence="1">Uncharacterized protein</fullName>
    </submittedName>
</protein>